<keyword evidence="13" id="KW-0998">Cell outer membrane</keyword>
<feature type="chain" id="PRO_5013307584" evidence="15">
    <location>
        <begin position="23"/>
        <end position="198"/>
    </location>
</feature>
<evidence type="ECO:0000313" key="19">
    <source>
        <dbReference type="Proteomes" id="UP000217265"/>
    </source>
</evidence>
<evidence type="ECO:0000256" key="6">
    <source>
        <dbReference type="ARBA" id="ARBA00022692"/>
    </source>
</evidence>
<evidence type="ECO:0000256" key="9">
    <source>
        <dbReference type="ARBA" id="ARBA00023065"/>
    </source>
</evidence>
<dbReference type="Pfam" id="PF02563">
    <property type="entry name" value="Poly_export"/>
    <property type="match status" value="1"/>
</dbReference>
<keyword evidence="6" id="KW-0812">Transmembrane</keyword>
<feature type="domain" description="SLBB" evidence="17">
    <location>
        <begin position="110"/>
        <end position="193"/>
    </location>
</feature>
<protein>
    <submittedName>
        <fullName evidence="18">Sugar transporter</fullName>
    </submittedName>
</protein>
<comment type="similarity">
    <text evidence="2">Belongs to the BexD/CtrA/VexA family.</text>
</comment>
<evidence type="ECO:0000256" key="8">
    <source>
        <dbReference type="ARBA" id="ARBA00023047"/>
    </source>
</evidence>
<evidence type="ECO:0000256" key="10">
    <source>
        <dbReference type="ARBA" id="ARBA00023114"/>
    </source>
</evidence>
<dbReference type="PANTHER" id="PTHR33619">
    <property type="entry name" value="POLYSACCHARIDE EXPORT PROTEIN GFCE-RELATED"/>
    <property type="match status" value="1"/>
</dbReference>
<evidence type="ECO:0000256" key="7">
    <source>
        <dbReference type="ARBA" id="ARBA00022729"/>
    </source>
</evidence>
<keyword evidence="7 15" id="KW-0732">Signal</keyword>
<dbReference type="InterPro" id="IPR003715">
    <property type="entry name" value="Poly_export_N"/>
</dbReference>
<reference evidence="18 19" key="1">
    <citation type="submission" date="2017-09" db="EMBL/GenBank/DDBJ databases">
        <title>Complete genome sequence of Verrucomicrobial strain HZ-65, isolated from freshwater.</title>
        <authorList>
            <person name="Choi A."/>
        </authorList>
    </citation>
    <scope>NUCLEOTIDE SEQUENCE [LARGE SCALE GENOMIC DNA]</scope>
    <source>
        <strain evidence="18 19">HZ-65</strain>
    </source>
</reference>
<dbReference type="InterPro" id="IPR054765">
    <property type="entry name" value="SLBB_dom"/>
</dbReference>
<comment type="subcellular location">
    <subcellularLocation>
        <location evidence="1">Cell outer membrane</location>
        <topology evidence="1">Multi-pass membrane protein</topology>
    </subcellularLocation>
</comment>
<accession>A0A290Q6X4</accession>
<dbReference type="GO" id="GO:0009279">
    <property type="term" value="C:cell outer membrane"/>
    <property type="evidence" value="ECO:0007669"/>
    <property type="project" value="UniProtKB-SubCell"/>
</dbReference>
<evidence type="ECO:0000259" key="17">
    <source>
        <dbReference type="Pfam" id="PF22461"/>
    </source>
</evidence>
<evidence type="ECO:0000256" key="5">
    <source>
        <dbReference type="ARBA" id="ARBA00022597"/>
    </source>
</evidence>
<dbReference type="GO" id="GO:0015288">
    <property type="term" value="F:porin activity"/>
    <property type="evidence" value="ECO:0007669"/>
    <property type="project" value="UniProtKB-KW"/>
</dbReference>
<evidence type="ECO:0000256" key="3">
    <source>
        <dbReference type="ARBA" id="ARBA00022448"/>
    </source>
</evidence>
<evidence type="ECO:0000256" key="2">
    <source>
        <dbReference type="ARBA" id="ARBA00009450"/>
    </source>
</evidence>
<dbReference type="EMBL" id="CP023344">
    <property type="protein sequence ID" value="ATC64399.1"/>
    <property type="molecule type" value="Genomic_DNA"/>
</dbReference>
<dbReference type="KEGG" id="vbh:CMV30_10775"/>
<dbReference type="GO" id="GO:0015159">
    <property type="term" value="F:polysaccharide transmembrane transporter activity"/>
    <property type="evidence" value="ECO:0007669"/>
    <property type="project" value="InterPro"/>
</dbReference>
<evidence type="ECO:0000256" key="15">
    <source>
        <dbReference type="SAM" id="SignalP"/>
    </source>
</evidence>
<evidence type="ECO:0000256" key="13">
    <source>
        <dbReference type="ARBA" id="ARBA00023237"/>
    </source>
</evidence>
<keyword evidence="9" id="KW-0406">Ion transport</keyword>
<dbReference type="GO" id="GO:0046930">
    <property type="term" value="C:pore complex"/>
    <property type="evidence" value="ECO:0007669"/>
    <property type="project" value="UniProtKB-KW"/>
</dbReference>
<name>A0A290Q6X4_9BACT</name>
<evidence type="ECO:0000256" key="1">
    <source>
        <dbReference type="ARBA" id="ARBA00004571"/>
    </source>
</evidence>
<evidence type="ECO:0000313" key="18">
    <source>
        <dbReference type="EMBL" id="ATC64399.1"/>
    </source>
</evidence>
<evidence type="ECO:0000256" key="4">
    <source>
        <dbReference type="ARBA" id="ARBA00022452"/>
    </source>
</evidence>
<proteinExistence type="inferred from homology"/>
<dbReference type="InterPro" id="IPR049712">
    <property type="entry name" value="Poly_export"/>
</dbReference>
<dbReference type="AlphaFoldDB" id="A0A290Q6X4"/>
<keyword evidence="14" id="KW-0449">Lipoprotein</keyword>
<sequence length="198" mass="22310">MFRLLNLLRTLLLTGLALTALRAQEPSVPSGDFLLQPQDLIKVQVFQEPDLLREVRISQEGTINLPLINQVDLRNKTLRQAEQLIRDLYDRDFLVNPQITLVVVEYAKRTVNVLGNVNLPGAVPFPQEQKLNLIDAITRAGGFNRLADRKRVKLTRTSTDGKSETVEINADQLMNKGASAEKWVLQVGDTVYVPERVL</sequence>
<keyword evidence="5 18" id="KW-0762">Sugar transport</keyword>
<dbReference type="OrthoDB" id="189958at2"/>
<dbReference type="Gene3D" id="3.30.1950.10">
    <property type="entry name" value="wza like domain"/>
    <property type="match status" value="1"/>
</dbReference>
<dbReference type="Gene3D" id="3.10.560.10">
    <property type="entry name" value="Outer membrane lipoprotein wza domain like"/>
    <property type="match status" value="1"/>
</dbReference>
<evidence type="ECO:0000256" key="11">
    <source>
        <dbReference type="ARBA" id="ARBA00023136"/>
    </source>
</evidence>
<dbReference type="Proteomes" id="UP000217265">
    <property type="component" value="Chromosome"/>
</dbReference>
<dbReference type="PANTHER" id="PTHR33619:SF3">
    <property type="entry name" value="POLYSACCHARIDE EXPORT PROTEIN GFCE-RELATED"/>
    <property type="match status" value="1"/>
</dbReference>
<dbReference type="Pfam" id="PF22461">
    <property type="entry name" value="SLBB_2"/>
    <property type="match status" value="1"/>
</dbReference>
<keyword evidence="8" id="KW-0625">Polysaccharide transport</keyword>
<keyword evidence="10" id="KW-0626">Porin</keyword>
<keyword evidence="11" id="KW-0472">Membrane</keyword>
<dbReference type="RefSeq" id="WP_096056031.1">
    <property type="nucleotide sequence ID" value="NZ_CP023344.1"/>
</dbReference>
<feature type="signal peptide" evidence="15">
    <location>
        <begin position="1"/>
        <end position="22"/>
    </location>
</feature>
<keyword evidence="3" id="KW-0813">Transport</keyword>
<keyword evidence="19" id="KW-1185">Reference proteome</keyword>
<organism evidence="18 19">
    <name type="scientific">Nibricoccus aquaticus</name>
    <dbReference type="NCBI Taxonomy" id="2576891"/>
    <lineage>
        <taxon>Bacteria</taxon>
        <taxon>Pseudomonadati</taxon>
        <taxon>Verrucomicrobiota</taxon>
        <taxon>Opitutia</taxon>
        <taxon>Opitutales</taxon>
        <taxon>Opitutaceae</taxon>
        <taxon>Nibricoccus</taxon>
    </lineage>
</organism>
<gene>
    <name evidence="18" type="ORF">CMV30_10775</name>
</gene>
<evidence type="ECO:0000256" key="12">
    <source>
        <dbReference type="ARBA" id="ARBA00023139"/>
    </source>
</evidence>
<dbReference type="GO" id="GO:0006811">
    <property type="term" value="P:monoatomic ion transport"/>
    <property type="evidence" value="ECO:0007669"/>
    <property type="project" value="UniProtKB-KW"/>
</dbReference>
<evidence type="ECO:0000259" key="16">
    <source>
        <dbReference type="Pfam" id="PF02563"/>
    </source>
</evidence>
<keyword evidence="12" id="KW-0564">Palmitate</keyword>
<feature type="domain" description="Polysaccharide export protein N-terminal" evidence="16">
    <location>
        <begin position="30"/>
        <end position="103"/>
    </location>
</feature>
<keyword evidence="4" id="KW-1134">Transmembrane beta strand</keyword>
<evidence type="ECO:0000256" key="14">
    <source>
        <dbReference type="ARBA" id="ARBA00023288"/>
    </source>
</evidence>